<dbReference type="Gene3D" id="1.10.1660.10">
    <property type="match status" value="1"/>
</dbReference>
<accession>A0A3E0I974</accession>
<sequence length="237" mass="26478">MTNDRGWKVGELAQATGLTVRTLHHYDQIGLLKPTARNGSGHRVYREADVVALYRIVALRGLGLRLDEIRDFDGSDSRDVLAEQLRRLDRQLAAGRQLRRTVVSALMRIDAGESIDLLPLIKEMTFSEQALRDHLGDDEVERLRTRTAELGVIGQHAIGVEWPQLYVRAQAELEAGTPAEAPEVRAIVDRMDELSALFNQGSPTPHQGVRELWVENGGNPYARLVEYLDRARAARGA</sequence>
<keyword evidence="1 3" id="KW-0238">DNA-binding</keyword>
<keyword evidence="4" id="KW-1185">Reference proteome</keyword>
<dbReference type="OrthoDB" id="9809391at2"/>
<dbReference type="InterPro" id="IPR000551">
    <property type="entry name" value="MerR-type_HTH_dom"/>
</dbReference>
<comment type="caution">
    <text evidence="3">The sequence shown here is derived from an EMBL/GenBank/DDBJ whole genome shotgun (WGS) entry which is preliminary data.</text>
</comment>
<evidence type="ECO:0000313" key="3">
    <source>
        <dbReference type="EMBL" id="REH55294.1"/>
    </source>
</evidence>
<dbReference type="RefSeq" id="WP_116172244.1">
    <property type="nucleotide sequence ID" value="NZ_CP144375.1"/>
</dbReference>
<proteinExistence type="predicted"/>
<dbReference type="EMBL" id="QUNO01000001">
    <property type="protein sequence ID" value="REH55294.1"/>
    <property type="molecule type" value="Genomic_DNA"/>
</dbReference>
<dbReference type="SMART" id="SM00422">
    <property type="entry name" value="HTH_MERR"/>
    <property type="match status" value="1"/>
</dbReference>
<evidence type="ECO:0000259" key="2">
    <source>
        <dbReference type="PROSITE" id="PS50937"/>
    </source>
</evidence>
<protein>
    <submittedName>
        <fullName evidence="3">DNA-binding transcriptional MerR regulator</fullName>
    </submittedName>
</protein>
<dbReference type="InterPro" id="IPR012925">
    <property type="entry name" value="TipAS_dom"/>
</dbReference>
<dbReference type="InterPro" id="IPR047057">
    <property type="entry name" value="MerR_fam"/>
</dbReference>
<dbReference type="PANTHER" id="PTHR30204">
    <property type="entry name" value="REDOX-CYCLING DRUG-SENSING TRANSCRIPTIONAL ACTIVATOR SOXR"/>
    <property type="match status" value="1"/>
</dbReference>
<evidence type="ECO:0000256" key="1">
    <source>
        <dbReference type="ARBA" id="ARBA00023125"/>
    </source>
</evidence>
<dbReference type="PROSITE" id="PS00552">
    <property type="entry name" value="HTH_MERR_1"/>
    <property type="match status" value="1"/>
</dbReference>
<reference evidence="3 4" key="1">
    <citation type="submission" date="2018-08" db="EMBL/GenBank/DDBJ databases">
        <title>Genomic Encyclopedia of Archaeal and Bacterial Type Strains, Phase II (KMG-II): from individual species to whole genera.</title>
        <authorList>
            <person name="Goeker M."/>
        </authorList>
    </citation>
    <scope>NUCLEOTIDE SEQUENCE [LARGE SCALE GENOMIC DNA]</scope>
    <source>
        <strain evidence="3 4">DSM 45791</strain>
    </source>
</reference>
<dbReference type="InterPro" id="IPR009061">
    <property type="entry name" value="DNA-bd_dom_put_sf"/>
</dbReference>
<feature type="domain" description="HTH merR-type" evidence="2">
    <location>
        <begin position="6"/>
        <end position="75"/>
    </location>
</feature>
<dbReference type="GO" id="GO:0003677">
    <property type="term" value="F:DNA binding"/>
    <property type="evidence" value="ECO:0007669"/>
    <property type="project" value="UniProtKB-KW"/>
</dbReference>
<dbReference type="PROSITE" id="PS50937">
    <property type="entry name" value="HTH_MERR_2"/>
    <property type="match status" value="1"/>
</dbReference>
<dbReference type="PRINTS" id="PR00040">
    <property type="entry name" value="HTHMERR"/>
</dbReference>
<dbReference type="PANTHER" id="PTHR30204:SF90">
    <property type="entry name" value="HTH-TYPE TRANSCRIPTIONAL ACTIVATOR MTA"/>
    <property type="match status" value="1"/>
</dbReference>
<evidence type="ECO:0000313" key="4">
    <source>
        <dbReference type="Proteomes" id="UP000256269"/>
    </source>
</evidence>
<dbReference type="Pfam" id="PF13411">
    <property type="entry name" value="MerR_1"/>
    <property type="match status" value="1"/>
</dbReference>
<name>A0A3E0I974_9PSEU</name>
<dbReference type="AlphaFoldDB" id="A0A3E0I974"/>
<dbReference type="Pfam" id="PF07739">
    <property type="entry name" value="TipAS"/>
    <property type="match status" value="1"/>
</dbReference>
<dbReference type="Proteomes" id="UP000256269">
    <property type="component" value="Unassembled WGS sequence"/>
</dbReference>
<organism evidence="3 4">
    <name type="scientific">Kutzneria buriramensis</name>
    <dbReference type="NCBI Taxonomy" id="1045776"/>
    <lineage>
        <taxon>Bacteria</taxon>
        <taxon>Bacillati</taxon>
        <taxon>Actinomycetota</taxon>
        <taxon>Actinomycetes</taxon>
        <taxon>Pseudonocardiales</taxon>
        <taxon>Pseudonocardiaceae</taxon>
        <taxon>Kutzneria</taxon>
    </lineage>
</organism>
<dbReference type="SUPFAM" id="SSF46955">
    <property type="entry name" value="Putative DNA-binding domain"/>
    <property type="match status" value="1"/>
</dbReference>
<dbReference type="GO" id="GO:0003700">
    <property type="term" value="F:DNA-binding transcription factor activity"/>
    <property type="evidence" value="ECO:0007669"/>
    <property type="project" value="InterPro"/>
</dbReference>
<gene>
    <name evidence="3" type="ORF">BCF44_101314</name>
</gene>